<dbReference type="Proteomes" id="UP001238163">
    <property type="component" value="Unassembled WGS sequence"/>
</dbReference>
<evidence type="ECO:0000256" key="2">
    <source>
        <dbReference type="ARBA" id="ARBA00023235"/>
    </source>
</evidence>
<reference evidence="5" key="1">
    <citation type="submission" date="2023-07" db="EMBL/GenBank/DDBJ databases">
        <title>Genomic Encyclopedia of Type Strains, Phase IV (KMG-IV): sequencing the most valuable type-strain genomes for metagenomic binning, comparative biology and taxonomic classification.</title>
        <authorList>
            <person name="Goeker M."/>
        </authorList>
    </citation>
    <scope>NUCLEOTIDE SEQUENCE</scope>
    <source>
        <strain evidence="5">DSM 24202</strain>
    </source>
</reference>
<dbReference type="GO" id="GO:0009982">
    <property type="term" value="F:pseudouridine synthase activity"/>
    <property type="evidence" value="ECO:0007669"/>
    <property type="project" value="InterPro"/>
</dbReference>
<feature type="domain" description="Pseudouridine synthase RsuA/RluA-like" evidence="4">
    <location>
        <begin position="81"/>
        <end position="247"/>
    </location>
</feature>
<dbReference type="InterPro" id="IPR020103">
    <property type="entry name" value="PsdUridine_synth_cat_dom_sf"/>
</dbReference>
<evidence type="ECO:0000313" key="6">
    <source>
        <dbReference type="Proteomes" id="UP001238163"/>
    </source>
</evidence>
<keyword evidence="2" id="KW-0413">Isomerase</keyword>
<dbReference type="PROSITE" id="PS50889">
    <property type="entry name" value="S4"/>
    <property type="match status" value="1"/>
</dbReference>
<dbReference type="Gene3D" id="3.30.2350.10">
    <property type="entry name" value="Pseudouridine synthase"/>
    <property type="match status" value="1"/>
</dbReference>
<comment type="similarity">
    <text evidence="1">Belongs to the pseudouridine synthase RluA family.</text>
</comment>
<evidence type="ECO:0000313" key="5">
    <source>
        <dbReference type="EMBL" id="MDQ0288125.1"/>
    </source>
</evidence>
<dbReference type="InterPro" id="IPR006145">
    <property type="entry name" value="PsdUridine_synth_RsuA/RluA"/>
</dbReference>
<dbReference type="Pfam" id="PF00849">
    <property type="entry name" value="PseudoU_synth_2"/>
    <property type="match status" value="1"/>
</dbReference>
<proteinExistence type="inferred from homology"/>
<dbReference type="InterPro" id="IPR006224">
    <property type="entry name" value="PsdUridine_synth_RluA-like_CS"/>
</dbReference>
<organism evidence="5 6">
    <name type="scientific">Oligosphaera ethanolica</name>
    <dbReference type="NCBI Taxonomy" id="760260"/>
    <lineage>
        <taxon>Bacteria</taxon>
        <taxon>Pseudomonadati</taxon>
        <taxon>Lentisphaerota</taxon>
        <taxon>Oligosphaeria</taxon>
        <taxon>Oligosphaerales</taxon>
        <taxon>Oligosphaeraceae</taxon>
        <taxon>Oligosphaera</taxon>
    </lineage>
</organism>
<dbReference type="InterPro" id="IPR050188">
    <property type="entry name" value="RluA_PseudoU_synthase"/>
</dbReference>
<dbReference type="CDD" id="cd02869">
    <property type="entry name" value="PseudoU_synth_RluA_like"/>
    <property type="match status" value="1"/>
</dbReference>
<dbReference type="PANTHER" id="PTHR21600:SF44">
    <property type="entry name" value="RIBOSOMAL LARGE SUBUNIT PSEUDOURIDINE SYNTHASE D"/>
    <property type="match status" value="1"/>
</dbReference>
<dbReference type="GO" id="GO:0003723">
    <property type="term" value="F:RNA binding"/>
    <property type="evidence" value="ECO:0007669"/>
    <property type="project" value="UniProtKB-KW"/>
</dbReference>
<dbReference type="CDD" id="cd00165">
    <property type="entry name" value="S4"/>
    <property type="match status" value="1"/>
</dbReference>
<dbReference type="AlphaFoldDB" id="A0AAE3VCU6"/>
<name>A0AAE3VCU6_9BACT</name>
<protein>
    <submittedName>
        <fullName evidence="5">RluA family pseudouridine synthase</fullName>
    </submittedName>
</protein>
<accession>A0AAE3VCU6</accession>
<dbReference type="PANTHER" id="PTHR21600">
    <property type="entry name" value="MITOCHONDRIAL RNA PSEUDOURIDINE SYNTHASE"/>
    <property type="match status" value="1"/>
</dbReference>
<dbReference type="EMBL" id="JAUSVL010000001">
    <property type="protein sequence ID" value="MDQ0288125.1"/>
    <property type="molecule type" value="Genomic_DNA"/>
</dbReference>
<dbReference type="GO" id="GO:0140098">
    <property type="term" value="F:catalytic activity, acting on RNA"/>
    <property type="evidence" value="ECO:0007669"/>
    <property type="project" value="UniProtKB-ARBA"/>
</dbReference>
<dbReference type="SUPFAM" id="SSF55120">
    <property type="entry name" value="Pseudouridine synthase"/>
    <property type="match status" value="1"/>
</dbReference>
<keyword evidence="6" id="KW-1185">Reference proteome</keyword>
<comment type="caution">
    <text evidence="5">The sequence shown here is derived from an EMBL/GenBank/DDBJ whole genome shotgun (WGS) entry which is preliminary data.</text>
</comment>
<evidence type="ECO:0000259" key="4">
    <source>
        <dbReference type="Pfam" id="PF00849"/>
    </source>
</evidence>
<dbReference type="GO" id="GO:0000455">
    <property type="term" value="P:enzyme-directed rRNA pseudouridine synthesis"/>
    <property type="evidence" value="ECO:0007669"/>
    <property type="project" value="TreeGrafter"/>
</dbReference>
<dbReference type="PROSITE" id="PS01129">
    <property type="entry name" value="PSI_RLU"/>
    <property type="match status" value="1"/>
</dbReference>
<dbReference type="RefSeq" id="WP_307259333.1">
    <property type="nucleotide sequence ID" value="NZ_JAUSVL010000001.1"/>
</dbReference>
<sequence>MSISATDAGAMLLAFLAGRFPYHSEAQWRDLIVAGRVSNNGRAVSPNDVLSPDDCLQYLPLPVDEPAIDDRVGVLYDSPELIVLNKSGNLPCHPAGCFFNHTLWALLKTHERESLPEPLRQLAAIEQPHFVNRLDRETSGVVMVAKESRAAKRYAKALQRLQSRKRYLVMVEGQFPDSLSADGWLSADAQSRVRKKRRFTPAPPPDDARAETAHTDFCCLLRGQGLSLLSAELFTGRTHQIRATLASVGYPVVGDKLYGVDDEIYLRFIADELHEDDRQRLRLPRQALHAWTISLDGPPGPQEFRAPMPEDMRQLIIAANMAPVQGAGAGNEADELFLAGGSALS</sequence>
<keyword evidence="3" id="KW-0694">RNA-binding</keyword>
<evidence type="ECO:0000256" key="1">
    <source>
        <dbReference type="ARBA" id="ARBA00010876"/>
    </source>
</evidence>
<gene>
    <name evidence="5" type="ORF">J3R75_000232</name>
</gene>
<evidence type="ECO:0000256" key="3">
    <source>
        <dbReference type="PROSITE-ProRule" id="PRU00182"/>
    </source>
</evidence>